<keyword evidence="1" id="KW-1133">Transmembrane helix</keyword>
<reference evidence="3" key="1">
    <citation type="journal article" date="2023" name="Commun. Biol.">
        <title>Genome analysis of Parmales, the sister group of diatoms, reveals the evolutionary specialization of diatoms from phago-mixotrophs to photoautotrophs.</title>
        <authorList>
            <person name="Ban H."/>
            <person name="Sato S."/>
            <person name="Yoshikawa S."/>
            <person name="Yamada K."/>
            <person name="Nakamura Y."/>
            <person name="Ichinomiya M."/>
            <person name="Sato N."/>
            <person name="Blanc-Mathieu R."/>
            <person name="Endo H."/>
            <person name="Kuwata A."/>
            <person name="Ogata H."/>
        </authorList>
    </citation>
    <scope>NUCLEOTIDE SEQUENCE [LARGE SCALE GENOMIC DNA]</scope>
    <source>
        <strain evidence="3">NIES 3699</strain>
    </source>
</reference>
<accession>A0A9W7BCD6</accession>
<keyword evidence="3" id="KW-1185">Reference proteome</keyword>
<evidence type="ECO:0000313" key="2">
    <source>
        <dbReference type="EMBL" id="GMH88244.1"/>
    </source>
</evidence>
<keyword evidence="1" id="KW-0472">Membrane</keyword>
<feature type="transmembrane region" description="Helical" evidence="1">
    <location>
        <begin position="202"/>
        <end position="220"/>
    </location>
</feature>
<feature type="transmembrane region" description="Helical" evidence="1">
    <location>
        <begin position="77"/>
        <end position="95"/>
    </location>
</feature>
<protein>
    <submittedName>
        <fullName evidence="2">Uncharacterized protein</fullName>
    </submittedName>
</protein>
<keyword evidence="1" id="KW-0812">Transmembrane</keyword>
<feature type="transmembrane region" description="Helical" evidence="1">
    <location>
        <begin position="232"/>
        <end position="252"/>
    </location>
</feature>
<dbReference type="EMBL" id="BRXX01000080">
    <property type="protein sequence ID" value="GMH88244.1"/>
    <property type="molecule type" value="Genomic_DNA"/>
</dbReference>
<dbReference type="Proteomes" id="UP001165160">
    <property type="component" value="Unassembled WGS sequence"/>
</dbReference>
<proteinExistence type="predicted"/>
<evidence type="ECO:0000256" key="1">
    <source>
        <dbReference type="SAM" id="Phobius"/>
    </source>
</evidence>
<dbReference type="AlphaFoldDB" id="A0A9W7BCD6"/>
<evidence type="ECO:0000313" key="3">
    <source>
        <dbReference type="Proteomes" id="UP001165160"/>
    </source>
</evidence>
<name>A0A9W7BCD6_9STRA</name>
<feature type="transmembrane region" description="Helical" evidence="1">
    <location>
        <begin position="323"/>
        <end position="345"/>
    </location>
</feature>
<gene>
    <name evidence="2" type="ORF">TrVE_jg3797</name>
</gene>
<feature type="transmembrane region" description="Helical" evidence="1">
    <location>
        <begin position="12"/>
        <end position="33"/>
    </location>
</feature>
<sequence length="353" mass="38117">MPVPEALYPGMASASVVSQLDFIYILLTIVTLLHAIKNRGLLLGTMVVVYLAVHTATFEHISLFLGGTHCHATSPNLPMVSPCSSINSVLFYVPWTYTSIEGARRLSLNSLSFPFLVGLLQLGFGAVYEMQGPWNGFWMWPDSNGVIATSNLLQPWNGYPPIQSLEAAKVGREVATILDGTFRVSHHAGGALSSRLFEFPLLAPYFHFAFGFGWAGGLLATGRVVSSSPPSLGRMFVAGVLSVALFLPPIWVTRGGSELIGLPLSFGVPLSLVLSIVPVIALGRGETEKGGPERPDLLLLSISCLMQAFFVSWTWRYPTPGGLQKLVCGCAAMHLMAQAFCCLYVSPEKKKKV</sequence>
<feature type="transmembrane region" description="Helical" evidence="1">
    <location>
        <begin position="107"/>
        <end position="128"/>
    </location>
</feature>
<comment type="caution">
    <text evidence="2">The sequence shown here is derived from an EMBL/GenBank/DDBJ whole genome shotgun (WGS) entry which is preliminary data.</text>
</comment>
<organism evidence="2 3">
    <name type="scientific">Triparma verrucosa</name>
    <dbReference type="NCBI Taxonomy" id="1606542"/>
    <lineage>
        <taxon>Eukaryota</taxon>
        <taxon>Sar</taxon>
        <taxon>Stramenopiles</taxon>
        <taxon>Ochrophyta</taxon>
        <taxon>Bolidophyceae</taxon>
        <taxon>Parmales</taxon>
        <taxon>Triparmaceae</taxon>
        <taxon>Triparma</taxon>
    </lineage>
</organism>
<feature type="transmembrane region" description="Helical" evidence="1">
    <location>
        <begin position="40"/>
        <end position="57"/>
    </location>
</feature>
<feature type="transmembrane region" description="Helical" evidence="1">
    <location>
        <begin position="297"/>
        <end position="317"/>
    </location>
</feature>
<feature type="transmembrane region" description="Helical" evidence="1">
    <location>
        <begin position="264"/>
        <end position="285"/>
    </location>
</feature>